<sequence length="58" mass="6777">KNFVNRIERPTDQVHFGNFSFQFSRKNAEAPYTQKQTKSLGIRWGGEEEKCVCTLQEP</sequence>
<feature type="non-terminal residue" evidence="1">
    <location>
        <position position="1"/>
    </location>
</feature>
<protein>
    <submittedName>
        <fullName evidence="1">Uncharacterized protein</fullName>
    </submittedName>
</protein>
<feature type="non-terminal residue" evidence="1">
    <location>
        <position position="58"/>
    </location>
</feature>
<proteinExistence type="predicted"/>
<dbReference type="AlphaFoldDB" id="A0A1A8G4I2"/>
<reference evidence="1" key="2">
    <citation type="submission" date="2016-06" db="EMBL/GenBank/DDBJ databases">
        <title>The genome of a short-lived fish provides insights into sex chromosome evolution and the genetic control of aging.</title>
        <authorList>
            <person name="Reichwald K."/>
            <person name="Felder M."/>
            <person name="Petzold A."/>
            <person name="Koch P."/>
            <person name="Groth M."/>
            <person name="Platzer M."/>
        </authorList>
    </citation>
    <scope>NUCLEOTIDE SEQUENCE</scope>
    <source>
        <tissue evidence="1">Brain</tissue>
    </source>
</reference>
<dbReference type="EMBL" id="HAEB01019424">
    <property type="protein sequence ID" value="SBQ65951.1"/>
    <property type="molecule type" value="Transcribed_RNA"/>
</dbReference>
<organism evidence="1">
    <name type="scientific">Nothobranchius korthausae</name>
    <dbReference type="NCBI Taxonomy" id="1143690"/>
    <lineage>
        <taxon>Eukaryota</taxon>
        <taxon>Metazoa</taxon>
        <taxon>Chordata</taxon>
        <taxon>Craniata</taxon>
        <taxon>Vertebrata</taxon>
        <taxon>Euteleostomi</taxon>
        <taxon>Actinopterygii</taxon>
        <taxon>Neopterygii</taxon>
        <taxon>Teleostei</taxon>
        <taxon>Neoteleostei</taxon>
        <taxon>Acanthomorphata</taxon>
        <taxon>Ovalentaria</taxon>
        <taxon>Atherinomorphae</taxon>
        <taxon>Cyprinodontiformes</taxon>
        <taxon>Nothobranchiidae</taxon>
        <taxon>Nothobranchius</taxon>
    </lineage>
</organism>
<accession>A0A1A8G4I2</accession>
<reference evidence="1" key="1">
    <citation type="submission" date="2016-05" db="EMBL/GenBank/DDBJ databases">
        <authorList>
            <person name="Lavstsen T."/>
            <person name="Jespersen J.S."/>
        </authorList>
    </citation>
    <scope>NUCLEOTIDE SEQUENCE</scope>
    <source>
        <tissue evidence="1">Brain</tissue>
    </source>
</reference>
<gene>
    <name evidence="1" type="primary">CU459095.1</name>
</gene>
<evidence type="ECO:0000313" key="1">
    <source>
        <dbReference type="EMBL" id="SBQ65951.1"/>
    </source>
</evidence>
<name>A0A1A8G4I2_9TELE</name>